<gene>
    <name evidence="1" type="ORF">PoB_006848100</name>
</gene>
<sequence>MLWGKVVGRDEAGIEGVVGEDVIKMEVIGANSAAELEEADESDGDNVVEKEWMVQALQSRELEIDGGNDSAGDVGDLIEKFQRTMWERAALMLLLAEQQRDC</sequence>
<dbReference type="EMBL" id="BLXT01007741">
    <property type="protein sequence ID" value="GFO41976.1"/>
    <property type="molecule type" value="Genomic_DNA"/>
</dbReference>
<dbReference type="Proteomes" id="UP000735302">
    <property type="component" value="Unassembled WGS sequence"/>
</dbReference>
<evidence type="ECO:0000313" key="2">
    <source>
        <dbReference type="Proteomes" id="UP000735302"/>
    </source>
</evidence>
<protein>
    <submittedName>
        <fullName evidence="1">Uncharacterized protein</fullName>
    </submittedName>
</protein>
<organism evidence="1 2">
    <name type="scientific">Plakobranchus ocellatus</name>
    <dbReference type="NCBI Taxonomy" id="259542"/>
    <lineage>
        <taxon>Eukaryota</taxon>
        <taxon>Metazoa</taxon>
        <taxon>Spiralia</taxon>
        <taxon>Lophotrochozoa</taxon>
        <taxon>Mollusca</taxon>
        <taxon>Gastropoda</taxon>
        <taxon>Heterobranchia</taxon>
        <taxon>Euthyneura</taxon>
        <taxon>Panpulmonata</taxon>
        <taxon>Sacoglossa</taxon>
        <taxon>Placobranchoidea</taxon>
        <taxon>Plakobranchidae</taxon>
        <taxon>Plakobranchus</taxon>
    </lineage>
</organism>
<comment type="caution">
    <text evidence="1">The sequence shown here is derived from an EMBL/GenBank/DDBJ whole genome shotgun (WGS) entry which is preliminary data.</text>
</comment>
<accession>A0AAV4DD14</accession>
<name>A0AAV4DD14_9GAST</name>
<evidence type="ECO:0000313" key="1">
    <source>
        <dbReference type="EMBL" id="GFO41976.1"/>
    </source>
</evidence>
<dbReference type="AlphaFoldDB" id="A0AAV4DD14"/>
<keyword evidence="2" id="KW-1185">Reference proteome</keyword>
<reference evidence="1 2" key="1">
    <citation type="journal article" date="2021" name="Elife">
        <title>Chloroplast acquisition without the gene transfer in kleptoplastic sea slugs, Plakobranchus ocellatus.</title>
        <authorList>
            <person name="Maeda T."/>
            <person name="Takahashi S."/>
            <person name="Yoshida T."/>
            <person name="Shimamura S."/>
            <person name="Takaki Y."/>
            <person name="Nagai Y."/>
            <person name="Toyoda A."/>
            <person name="Suzuki Y."/>
            <person name="Arimoto A."/>
            <person name="Ishii H."/>
            <person name="Satoh N."/>
            <person name="Nishiyama T."/>
            <person name="Hasebe M."/>
            <person name="Maruyama T."/>
            <person name="Minagawa J."/>
            <person name="Obokata J."/>
            <person name="Shigenobu S."/>
        </authorList>
    </citation>
    <scope>NUCLEOTIDE SEQUENCE [LARGE SCALE GENOMIC DNA]</scope>
</reference>
<proteinExistence type="predicted"/>